<dbReference type="Proteomes" id="UP001500968">
    <property type="component" value="Unassembled WGS sequence"/>
</dbReference>
<dbReference type="EMBL" id="BAABCR010000001">
    <property type="protein sequence ID" value="GAA4022211.1"/>
    <property type="molecule type" value="Genomic_DNA"/>
</dbReference>
<accession>A0ABP7T7H3</accession>
<organism evidence="2 3">
    <name type="scientific">Flavobacterium cheonhonense</name>
    <dbReference type="NCBI Taxonomy" id="706185"/>
    <lineage>
        <taxon>Bacteria</taxon>
        <taxon>Pseudomonadati</taxon>
        <taxon>Bacteroidota</taxon>
        <taxon>Flavobacteriia</taxon>
        <taxon>Flavobacteriales</taxon>
        <taxon>Flavobacteriaceae</taxon>
        <taxon>Flavobacterium</taxon>
    </lineage>
</organism>
<dbReference type="RefSeq" id="WP_324690930.1">
    <property type="nucleotide sequence ID" value="NZ_BAABCR010000001.1"/>
</dbReference>
<gene>
    <name evidence="2" type="ORF">GCM10022386_01470</name>
</gene>
<feature type="signal peptide" evidence="1">
    <location>
        <begin position="1"/>
        <end position="19"/>
    </location>
</feature>
<keyword evidence="1" id="KW-0732">Signal</keyword>
<name>A0ABP7T7H3_9FLAO</name>
<evidence type="ECO:0000313" key="3">
    <source>
        <dbReference type="Proteomes" id="UP001500968"/>
    </source>
</evidence>
<proteinExistence type="predicted"/>
<sequence length="142" mass="15666">MRKRVFMLTGLLSMSLVFNSCGVMFGGSKYNGTIKVKDKPNAEIFVNGQKLGNGQATSLFSRDQPLVVEVKEEGCPTKTQTFDKSFRTGNFILSVFSWGLVGLAVDLGTGASYKPAHRSNSAIKKISDKDYEFEVDYSECKK</sequence>
<comment type="caution">
    <text evidence="2">The sequence shown here is derived from an EMBL/GenBank/DDBJ whole genome shotgun (WGS) entry which is preliminary data.</text>
</comment>
<feature type="chain" id="PRO_5045549114" description="PEGA domain-containing protein" evidence="1">
    <location>
        <begin position="20"/>
        <end position="142"/>
    </location>
</feature>
<reference evidence="3" key="1">
    <citation type="journal article" date="2019" name="Int. J. Syst. Evol. Microbiol.">
        <title>The Global Catalogue of Microorganisms (GCM) 10K type strain sequencing project: providing services to taxonomists for standard genome sequencing and annotation.</title>
        <authorList>
            <consortium name="The Broad Institute Genomics Platform"/>
            <consortium name="The Broad Institute Genome Sequencing Center for Infectious Disease"/>
            <person name="Wu L."/>
            <person name="Ma J."/>
        </authorList>
    </citation>
    <scope>NUCLEOTIDE SEQUENCE [LARGE SCALE GENOMIC DNA]</scope>
    <source>
        <strain evidence="3">JCM 17064</strain>
    </source>
</reference>
<evidence type="ECO:0000256" key="1">
    <source>
        <dbReference type="SAM" id="SignalP"/>
    </source>
</evidence>
<protein>
    <recommendedName>
        <fullName evidence="4">PEGA domain-containing protein</fullName>
    </recommendedName>
</protein>
<keyword evidence="3" id="KW-1185">Reference proteome</keyword>
<evidence type="ECO:0000313" key="2">
    <source>
        <dbReference type="EMBL" id="GAA4022211.1"/>
    </source>
</evidence>
<evidence type="ECO:0008006" key="4">
    <source>
        <dbReference type="Google" id="ProtNLM"/>
    </source>
</evidence>